<protein>
    <submittedName>
        <fullName evidence="2">HET-domain-containing protein</fullName>
    </submittedName>
</protein>
<dbReference type="PANTHER" id="PTHR24148">
    <property type="entry name" value="ANKYRIN REPEAT DOMAIN-CONTAINING PROTEIN 39 HOMOLOG-RELATED"/>
    <property type="match status" value="1"/>
</dbReference>
<dbReference type="Proteomes" id="UP000799424">
    <property type="component" value="Unassembled WGS sequence"/>
</dbReference>
<accession>A0A6A6ZQV2</accession>
<evidence type="ECO:0000259" key="1">
    <source>
        <dbReference type="Pfam" id="PF06985"/>
    </source>
</evidence>
<dbReference type="EMBL" id="MU006234">
    <property type="protein sequence ID" value="KAF2822645.1"/>
    <property type="molecule type" value="Genomic_DNA"/>
</dbReference>
<dbReference type="InterPro" id="IPR052895">
    <property type="entry name" value="HetReg/Transcr_Mod"/>
</dbReference>
<keyword evidence="3" id="KW-1185">Reference proteome</keyword>
<sequence>MEPSLSTLQYQPLDSDSEIIRVVIIEPGDFDSPIRCKLQHVDLDQNPWYEALSYVWGHPDVTLPIHLEDTPDFSVTTNLERALRYLRRKDAARVLWIDAICIDLRNMPERGRQVQKMSNIYESASRVLLWVGEENDPDTLGRPSPIPIHYVFNFMSRIVAIVNAGPGGEPPPYEYDQYEQHWMAALVCFEGRPWFKRLWIVQEAVLNSNTELICGHQAIPWSDFRVGFITAAQNLVIPLTSSKKIDDRFRCMTRLDECRKWTEAWRGEQTDVHVLDRIVLLLFLLNGDFQSKDPRDRLFAILGIVSDRSAISQWPGLTVSYEKTEAEVFRDLAITIIEDRKSLAILAGYDLKWRHTEGLAHKPSWVPTWGFEEDNCNLRKMAMNRIGDITGPRAIVRFSEDKNTLFAQGVEIGKIATVGPRFLGGVGQVEALATQFQNWEATMLGTASVLQRFESPLHALLAWEWAMMHSTDGNWMQSDSLCYDFLTGRLDVAYLMPDRERNGLAIHGYIEKATKRFEHKRPLILDSGDIGMAEGVDNVKVDDVVCLLQGAPFPFLLRKEEVHYTFVGNCFFHELMGIPGEEVFVGAQEFAIH</sequence>
<organism evidence="2 3">
    <name type="scientific">Ophiobolus disseminans</name>
    <dbReference type="NCBI Taxonomy" id="1469910"/>
    <lineage>
        <taxon>Eukaryota</taxon>
        <taxon>Fungi</taxon>
        <taxon>Dikarya</taxon>
        <taxon>Ascomycota</taxon>
        <taxon>Pezizomycotina</taxon>
        <taxon>Dothideomycetes</taxon>
        <taxon>Pleosporomycetidae</taxon>
        <taxon>Pleosporales</taxon>
        <taxon>Pleosporineae</taxon>
        <taxon>Phaeosphaeriaceae</taxon>
        <taxon>Ophiobolus</taxon>
    </lineage>
</organism>
<dbReference type="AlphaFoldDB" id="A0A6A6ZQV2"/>
<dbReference type="OrthoDB" id="2157530at2759"/>
<reference evidence="2" key="1">
    <citation type="journal article" date="2020" name="Stud. Mycol.">
        <title>101 Dothideomycetes genomes: a test case for predicting lifestyles and emergence of pathogens.</title>
        <authorList>
            <person name="Haridas S."/>
            <person name="Albert R."/>
            <person name="Binder M."/>
            <person name="Bloem J."/>
            <person name="Labutti K."/>
            <person name="Salamov A."/>
            <person name="Andreopoulos B."/>
            <person name="Baker S."/>
            <person name="Barry K."/>
            <person name="Bills G."/>
            <person name="Bluhm B."/>
            <person name="Cannon C."/>
            <person name="Castanera R."/>
            <person name="Culley D."/>
            <person name="Daum C."/>
            <person name="Ezra D."/>
            <person name="Gonzalez J."/>
            <person name="Henrissat B."/>
            <person name="Kuo A."/>
            <person name="Liang C."/>
            <person name="Lipzen A."/>
            <person name="Lutzoni F."/>
            <person name="Magnuson J."/>
            <person name="Mondo S."/>
            <person name="Nolan M."/>
            <person name="Ohm R."/>
            <person name="Pangilinan J."/>
            <person name="Park H.-J."/>
            <person name="Ramirez L."/>
            <person name="Alfaro M."/>
            <person name="Sun H."/>
            <person name="Tritt A."/>
            <person name="Yoshinaga Y."/>
            <person name="Zwiers L.-H."/>
            <person name="Turgeon B."/>
            <person name="Goodwin S."/>
            <person name="Spatafora J."/>
            <person name="Crous P."/>
            <person name="Grigoriev I."/>
        </authorList>
    </citation>
    <scope>NUCLEOTIDE SEQUENCE</scope>
    <source>
        <strain evidence="2">CBS 113818</strain>
    </source>
</reference>
<dbReference type="InterPro" id="IPR010730">
    <property type="entry name" value="HET"/>
</dbReference>
<gene>
    <name evidence="2" type="ORF">CC86DRAFT_469956</name>
</gene>
<proteinExistence type="predicted"/>
<evidence type="ECO:0000313" key="3">
    <source>
        <dbReference type="Proteomes" id="UP000799424"/>
    </source>
</evidence>
<name>A0A6A6ZQV2_9PLEO</name>
<feature type="domain" description="Heterokaryon incompatibility" evidence="1">
    <location>
        <begin position="49"/>
        <end position="203"/>
    </location>
</feature>
<evidence type="ECO:0000313" key="2">
    <source>
        <dbReference type="EMBL" id="KAF2822645.1"/>
    </source>
</evidence>
<dbReference type="PANTHER" id="PTHR24148:SF82">
    <property type="entry name" value="HETEROKARYON INCOMPATIBILITY DOMAIN-CONTAINING PROTEIN"/>
    <property type="match status" value="1"/>
</dbReference>
<dbReference type="Pfam" id="PF06985">
    <property type="entry name" value="HET"/>
    <property type="match status" value="1"/>
</dbReference>